<reference evidence="1" key="1">
    <citation type="journal article" date="2015" name="Nature">
        <title>Complex archaea that bridge the gap between prokaryotes and eukaryotes.</title>
        <authorList>
            <person name="Spang A."/>
            <person name="Saw J.H."/>
            <person name="Jorgensen S.L."/>
            <person name="Zaremba-Niedzwiedzka K."/>
            <person name="Martijn J."/>
            <person name="Lind A.E."/>
            <person name="van Eijk R."/>
            <person name="Schleper C."/>
            <person name="Guy L."/>
            <person name="Ettema T.J."/>
        </authorList>
    </citation>
    <scope>NUCLEOTIDE SEQUENCE</scope>
</reference>
<proteinExistence type="predicted"/>
<sequence>MTPGTEAHGMTDRTDDVIEAFETALNQWGDDFKVECSDPPDDFEDGYTAYYIRVTMLRHQEQRYELLALCKEGDDDVLLWYGEEYEQSEILDRGSIYNLLWSEEARRPTLPQA</sequence>
<name>A0A0F9VAD0_9ZZZZ</name>
<gene>
    <name evidence="1" type="ORF">LCGC14_0163760</name>
</gene>
<organism evidence="1">
    <name type="scientific">marine sediment metagenome</name>
    <dbReference type="NCBI Taxonomy" id="412755"/>
    <lineage>
        <taxon>unclassified sequences</taxon>
        <taxon>metagenomes</taxon>
        <taxon>ecological metagenomes</taxon>
    </lineage>
</organism>
<comment type="caution">
    <text evidence="1">The sequence shown here is derived from an EMBL/GenBank/DDBJ whole genome shotgun (WGS) entry which is preliminary data.</text>
</comment>
<evidence type="ECO:0000313" key="1">
    <source>
        <dbReference type="EMBL" id="KKN96732.1"/>
    </source>
</evidence>
<protein>
    <submittedName>
        <fullName evidence="1">Uncharacterized protein</fullName>
    </submittedName>
</protein>
<accession>A0A0F9VAD0</accession>
<dbReference type="EMBL" id="LAZR01000062">
    <property type="protein sequence ID" value="KKN96732.1"/>
    <property type="molecule type" value="Genomic_DNA"/>
</dbReference>
<dbReference type="AlphaFoldDB" id="A0A0F9VAD0"/>